<dbReference type="Proteomes" id="UP000799755">
    <property type="component" value="Unassembled WGS sequence"/>
</dbReference>
<proteinExistence type="predicted"/>
<accession>A0ACB6R5K6</accession>
<protein>
    <submittedName>
        <fullName evidence="1">Uncharacterized protein</fullName>
    </submittedName>
</protein>
<sequence>MNPRKQEFEEESQAFLSQSRVNEHAATSRRENRNPRRRVTWCLWLLLDLTMASAIVFLLFFRPLPARDNLRKSPVPRLPRKIYTFRNDPRYAREDMFFNESVTLRTLHNWIELSSDSRGFIVIGDASPYDLPEPYEVALDRQHNGPGYMMSAFHQLHCLSYLAEHFQQGYGGVKLIDQVAHHSAHCFNYLRQGIMCSADTTLEGKTEAGPGEGSEHECTDYDALLEWANAHSAYRWREGLLPEDSIL</sequence>
<evidence type="ECO:0000313" key="2">
    <source>
        <dbReference type="Proteomes" id="UP000799755"/>
    </source>
</evidence>
<dbReference type="EMBL" id="MU003498">
    <property type="protein sequence ID" value="KAF2474055.1"/>
    <property type="molecule type" value="Genomic_DNA"/>
</dbReference>
<reference evidence="1" key="1">
    <citation type="journal article" date="2020" name="Stud. Mycol.">
        <title>101 Dothideomycetes genomes: a test case for predicting lifestyles and emergence of pathogens.</title>
        <authorList>
            <person name="Haridas S."/>
            <person name="Albert R."/>
            <person name="Binder M."/>
            <person name="Bloem J."/>
            <person name="Labutti K."/>
            <person name="Salamov A."/>
            <person name="Andreopoulos B."/>
            <person name="Baker S."/>
            <person name="Barry K."/>
            <person name="Bills G."/>
            <person name="Bluhm B."/>
            <person name="Cannon C."/>
            <person name="Castanera R."/>
            <person name="Culley D."/>
            <person name="Daum C."/>
            <person name="Ezra D."/>
            <person name="Gonzalez J."/>
            <person name="Henrissat B."/>
            <person name="Kuo A."/>
            <person name="Liang C."/>
            <person name="Lipzen A."/>
            <person name="Lutzoni F."/>
            <person name="Magnuson J."/>
            <person name="Mondo S."/>
            <person name="Nolan M."/>
            <person name="Ohm R."/>
            <person name="Pangilinan J."/>
            <person name="Park H.-J."/>
            <person name="Ramirez L."/>
            <person name="Alfaro M."/>
            <person name="Sun H."/>
            <person name="Tritt A."/>
            <person name="Yoshinaga Y."/>
            <person name="Zwiers L.-H."/>
            <person name="Turgeon B."/>
            <person name="Goodwin S."/>
            <person name="Spatafora J."/>
            <person name="Crous P."/>
            <person name="Grigoriev I."/>
        </authorList>
    </citation>
    <scope>NUCLEOTIDE SEQUENCE</scope>
    <source>
        <strain evidence="1">ATCC 200398</strain>
    </source>
</reference>
<keyword evidence="2" id="KW-1185">Reference proteome</keyword>
<name>A0ACB6R5K6_9PLEO</name>
<organism evidence="1 2">
    <name type="scientific">Lindgomyces ingoldianus</name>
    <dbReference type="NCBI Taxonomy" id="673940"/>
    <lineage>
        <taxon>Eukaryota</taxon>
        <taxon>Fungi</taxon>
        <taxon>Dikarya</taxon>
        <taxon>Ascomycota</taxon>
        <taxon>Pezizomycotina</taxon>
        <taxon>Dothideomycetes</taxon>
        <taxon>Pleosporomycetidae</taxon>
        <taxon>Pleosporales</taxon>
        <taxon>Lindgomycetaceae</taxon>
        <taxon>Lindgomyces</taxon>
    </lineage>
</organism>
<evidence type="ECO:0000313" key="1">
    <source>
        <dbReference type="EMBL" id="KAF2474055.1"/>
    </source>
</evidence>
<comment type="caution">
    <text evidence="1">The sequence shown here is derived from an EMBL/GenBank/DDBJ whole genome shotgun (WGS) entry which is preliminary data.</text>
</comment>
<gene>
    <name evidence="1" type="ORF">BDR25DRAFT_255650</name>
</gene>